<dbReference type="InterPro" id="IPR005225">
    <property type="entry name" value="Small_GTP-bd"/>
</dbReference>
<protein>
    <submittedName>
        <fullName evidence="8">Tr-type G domain-containing protein</fullName>
    </submittedName>
</protein>
<keyword evidence="3" id="KW-0547">Nucleotide-binding</keyword>
<dbReference type="InterPro" id="IPR000795">
    <property type="entry name" value="T_Tr_GTP-bd_dom"/>
</dbReference>
<dbReference type="WBParaSite" id="GPUH_0000221901-mRNA-1">
    <property type="protein sequence ID" value="GPUH_0000221901-mRNA-1"/>
    <property type="gene ID" value="GPUH_0000221901"/>
</dbReference>
<keyword evidence="2" id="KW-0396">Initiation factor</keyword>
<dbReference type="NCBIfam" id="TIGR00231">
    <property type="entry name" value="small_GTP"/>
    <property type="match status" value="1"/>
</dbReference>
<dbReference type="Pfam" id="PF00009">
    <property type="entry name" value="GTP_EFTU"/>
    <property type="match status" value="1"/>
</dbReference>
<dbReference type="GO" id="GO:0005525">
    <property type="term" value="F:GTP binding"/>
    <property type="evidence" value="ECO:0007669"/>
    <property type="project" value="UniProtKB-KW"/>
</dbReference>
<dbReference type="GO" id="GO:0003924">
    <property type="term" value="F:GTPase activity"/>
    <property type="evidence" value="ECO:0007669"/>
    <property type="project" value="InterPro"/>
</dbReference>
<evidence type="ECO:0000256" key="1">
    <source>
        <dbReference type="ARBA" id="ARBA00007733"/>
    </source>
</evidence>
<evidence type="ECO:0000313" key="8">
    <source>
        <dbReference type="WBParaSite" id="GPUH_0000221901-mRNA-1"/>
    </source>
</evidence>
<dbReference type="FunFam" id="3.40.50.300:FF:005032">
    <property type="entry name" value="Predicted protein"/>
    <property type="match status" value="1"/>
</dbReference>
<dbReference type="PANTHER" id="PTHR43381">
    <property type="entry name" value="TRANSLATION INITIATION FACTOR IF-2-RELATED"/>
    <property type="match status" value="1"/>
</dbReference>
<feature type="domain" description="Tr-type G" evidence="7">
    <location>
        <begin position="69"/>
        <end position="246"/>
    </location>
</feature>
<evidence type="ECO:0000256" key="5">
    <source>
        <dbReference type="ARBA" id="ARBA00023134"/>
    </source>
</evidence>
<dbReference type="PRINTS" id="PR00315">
    <property type="entry name" value="ELONGATNFCT"/>
</dbReference>
<name>A0A183D0H3_9BILA</name>
<feature type="region of interest" description="Disordered" evidence="6">
    <location>
        <begin position="1"/>
        <end position="65"/>
    </location>
</feature>
<feature type="compositionally biased region" description="Basic and acidic residues" evidence="6">
    <location>
        <begin position="38"/>
        <end position="65"/>
    </location>
</feature>
<dbReference type="Gene3D" id="3.40.50.300">
    <property type="entry name" value="P-loop containing nucleotide triphosphate hydrolases"/>
    <property type="match status" value="1"/>
</dbReference>
<organism evidence="8">
    <name type="scientific">Gongylonema pulchrum</name>
    <dbReference type="NCBI Taxonomy" id="637853"/>
    <lineage>
        <taxon>Eukaryota</taxon>
        <taxon>Metazoa</taxon>
        <taxon>Ecdysozoa</taxon>
        <taxon>Nematoda</taxon>
        <taxon>Chromadorea</taxon>
        <taxon>Rhabditida</taxon>
        <taxon>Spirurina</taxon>
        <taxon>Spiruromorpha</taxon>
        <taxon>Spiruroidea</taxon>
        <taxon>Gongylonematidae</taxon>
        <taxon>Gongylonema</taxon>
    </lineage>
</organism>
<dbReference type="InterPro" id="IPR015760">
    <property type="entry name" value="TIF_IF2"/>
</dbReference>
<evidence type="ECO:0000256" key="3">
    <source>
        <dbReference type="ARBA" id="ARBA00022741"/>
    </source>
</evidence>
<reference evidence="8" key="1">
    <citation type="submission" date="2016-06" db="UniProtKB">
        <authorList>
            <consortium name="WormBaseParasite"/>
        </authorList>
    </citation>
    <scope>IDENTIFICATION</scope>
</reference>
<dbReference type="InterPro" id="IPR027417">
    <property type="entry name" value="P-loop_NTPase"/>
</dbReference>
<keyword evidence="5" id="KW-0342">GTP-binding</keyword>
<feature type="compositionally biased region" description="Acidic residues" evidence="6">
    <location>
        <begin position="9"/>
        <end position="37"/>
    </location>
</feature>
<dbReference type="GO" id="GO:0005739">
    <property type="term" value="C:mitochondrion"/>
    <property type="evidence" value="ECO:0007669"/>
    <property type="project" value="TreeGrafter"/>
</dbReference>
<dbReference type="AlphaFoldDB" id="A0A183D0H3"/>
<sequence length="273" mass="30226">LEQKKAAEEVAEETESSESSEEESDEEEEESSEDELDGRESKEQLMEKVRARLQKRREQAEAKRSTDNLRAPVICVLGHVDTGKTKMLDTIRRTNVQDGEAGGITQQIGATQVPAAAIVERTKMVRDFNGSAMKIPGFLIIDTPGHESFSNLRSRGSALCDYAILVVDLMHGLEQQTLESLKLLRKKGTPFVVALNKGINVALANENPDPSEYFSMVPTSAFLGDGIGNVMAHIVNESQNRIAEQLAFCEELECTVMEVKNCIFSIFVFRTIT</sequence>
<dbReference type="GO" id="GO:0003743">
    <property type="term" value="F:translation initiation factor activity"/>
    <property type="evidence" value="ECO:0007669"/>
    <property type="project" value="UniProtKB-KW"/>
</dbReference>
<dbReference type="CDD" id="cd01887">
    <property type="entry name" value="IF2_eIF5B"/>
    <property type="match status" value="1"/>
</dbReference>
<dbReference type="PROSITE" id="PS51722">
    <property type="entry name" value="G_TR_2"/>
    <property type="match status" value="1"/>
</dbReference>
<evidence type="ECO:0000256" key="6">
    <source>
        <dbReference type="SAM" id="MobiDB-lite"/>
    </source>
</evidence>
<keyword evidence="4" id="KW-0648">Protein biosynthesis</keyword>
<evidence type="ECO:0000256" key="2">
    <source>
        <dbReference type="ARBA" id="ARBA00022540"/>
    </source>
</evidence>
<evidence type="ECO:0000259" key="7">
    <source>
        <dbReference type="PROSITE" id="PS51722"/>
    </source>
</evidence>
<evidence type="ECO:0000256" key="4">
    <source>
        <dbReference type="ARBA" id="ARBA00022917"/>
    </source>
</evidence>
<comment type="similarity">
    <text evidence="1">Belongs to the TRAFAC class translation factor GTPase superfamily. Classic translation factor GTPase family. IF-2 subfamily.</text>
</comment>
<proteinExistence type="inferred from homology"/>
<dbReference type="SUPFAM" id="SSF52540">
    <property type="entry name" value="P-loop containing nucleoside triphosphate hydrolases"/>
    <property type="match status" value="1"/>
</dbReference>
<accession>A0A183D0H3</accession>
<dbReference type="PANTHER" id="PTHR43381:SF4">
    <property type="entry name" value="EUKARYOTIC TRANSLATION INITIATION FACTOR 5B"/>
    <property type="match status" value="1"/>
</dbReference>